<keyword evidence="3" id="KW-0472">Membrane</keyword>
<evidence type="ECO:0000313" key="4">
    <source>
        <dbReference type="EMBL" id="VDO27410.1"/>
    </source>
</evidence>
<dbReference type="GO" id="GO:0016316">
    <property type="term" value="F:phosphatidylinositol-3,4-bisphosphate 4-phosphatase activity"/>
    <property type="evidence" value="ECO:0007669"/>
    <property type="project" value="InterPro"/>
</dbReference>
<evidence type="ECO:0000313" key="5">
    <source>
        <dbReference type="Proteomes" id="UP000050761"/>
    </source>
</evidence>
<dbReference type="GO" id="GO:0005737">
    <property type="term" value="C:cytoplasm"/>
    <property type="evidence" value="ECO:0007669"/>
    <property type="project" value="TreeGrafter"/>
</dbReference>
<evidence type="ECO:0000313" key="6">
    <source>
        <dbReference type="WBParaSite" id="HPBE_0000269001-mRNA-1"/>
    </source>
</evidence>
<keyword evidence="3" id="KW-0812">Transmembrane</keyword>
<feature type="transmembrane region" description="Helical" evidence="3">
    <location>
        <begin position="329"/>
        <end position="351"/>
    </location>
</feature>
<name>A0A183F948_HELPZ</name>
<sequence length="406" mass="45450">MSACERWTSVIGLRNQQSILASAFTRRTVENFSKCEETFFQSNIFALMYRKKTKQICFHVSVQGPSFRKSTEKHRVAFAPVPTNLHCHRSSIDNRVTREVLSCGTASALPLRFQNGGLSRLASSLELDRAYHDFPFWSARQTLSGLKKVVGQLSHSVSKKSMFFPSISSIVESITELERYAGILVDEENRRLALGQKRLMLDGLQNQIDNVDAVVISLSTKVAVMDKMSSEQSMDETYEKSVRDATCLCLDALLALADSVMEAQLFSLGTNSCSVPHLYFHIQIRSDFVLSQAITIGATALLNSVYGGWPVEEGVVLMRRRIFFVLTHVWLFVGFFFSSYSSFTFFIKFLLTREAHELPLKILNETCIVLQGIGRGSQNCASFLLPITGWSGDGKNGITSERVDKA</sequence>
<proteinExistence type="predicted"/>
<gene>
    <name evidence="4" type="ORF">HPBE_LOCUS2691</name>
</gene>
<evidence type="ECO:0000256" key="3">
    <source>
        <dbReference type="SAM" id="Phobius"/>
    </source>
</evidence>
<evidence type="ECO:0000256" key="2">
    <source>
        <dbReference type="ARBA" id="ARBA00023098"/>
    </source>
</evidence>
<keyword evidence="3" id="KW-1133">Transmembrane helix</keyword>
<feature type="transmembrane region" description="Helical" evidence="3">
    <location>
        <begin position="288"/>
        <end position="309"/>
    </location>
</feature>
<dbReference type="Proteomes" id="UP000050761">
    <property type="component" value="Unassembled WGS sequence"/>
</dbReference>
<organism evidence="5 6">
    <name type="scientific">Heligmosomoides polygyrus</name>
    <name type="common">Parasitic roundworm</name>
    <dbReference type="NCBI Taxonomy" id="6339"/>
    <lineage>
        <taxon>Eukaryota</taxon>
        <taxon>Metazoa</taxon>
        <taxon>Ecdysozoa</taxon>
        <taxon>Nematoda</taxon>
        <taxon>Chromadorea</taxon>
        <taxon>Rhabditida</taxon>
        <taxon>Rhabditina</taxon>
        <taxon>Rhabditomorpha</taxon>
        <taxon>Strongyloidea</taxon>
        <taxon>Heligmosomidae</taxon>
        <taxon>Heligmosomoides</taxon>
    </lineage>
</organism>
<dbReference type="WBParaSite" id="HPBE_0000269001-mRNA-1">
    <property type="protein sequence ID" value="HPBE_0000269001-mRNA-1"/>
    <property type="gene ID" value="HPBE_0000269001"/>
</dbReference>
<accession>A0A3P7TXT5</accession>
<keyword evidence="1" id="KW-0378">Hydrolase</keyword>
<protein>
    <submittedName>
        <fullName evidence="6">t-SNARE coiled-coil homology domain-containing protein</fullName>
    </submittedName>
</protein>
<dbReference type="EMBL" id="UZAH01004546">
    <property type="protein sequence ID" value="VDO27410.1"/>
    <property type="molecule type" value="Genomic_DNA"/>
</dbReference>
<evidence type="ECO:0000256" key="1">
    <source>
        <dbReference type="ARBA" id="ARBA00022801"/>
    </source>
</evidence>
<accession>A0A183F948</accession>
<keyword evidence="2" id="KW-0443">Lipid metabolism</keyword>
<dbReference type="PANTHER" id="PTHR12187:SF11">
    <property type="entry name" value="PHOSPHATIDYLINOSITOL-3,4-BISPHOSPHATE 4-PHOSPHATASE"/>
    <property type="match status" value="1"/>
</dbReference>
<keyword evidence="5" id="KW-1185">Reference proteome</keyword>
<dbReference type="PANTHER" id="PTHR12187">
    <property type="entry name" value="AGAP000124-PA"/>
    <property type="match status" value="1"/>
</dbReference>
<reference evidence="6" key="2">
    <citation type="submission" date="2019-09" db="UniProtKB">
        <authorList>
            <consortium name="WormBaseParasite"/>
        </authorList>
    </citation>
    <scope>IDENTIFICATION</scope>
</reference>
<dbReference type="AlphaFoldDB" id="A0A183F948"/>
<reference evidence="4 5" key="1">
    <citation type="submission" date="2018-11" db="EMBL/GenBank/DDBJ databases">
        <authorList>
            <consortium name="Pathogen Informatics"/>
        </authorList>
    </citation>
    <scope>NUCLEOTIDE SEQUENCE [LARGE SCALE GENOMIC DNA]</scope>
</reference>
<dbReference type="OrthoDB" id="159395at2759"/>
<dbReference type="InterPro" id="IPR039034">
    <property type="entry name" value="INPP4"/>
</dbReference>